<proteinExistence type="inferred from homology"/>
<organism evidence="7 8">
    <name type="scientific">Sulfuricurvum kujiense (strain ATCC BAA-921 / DSM 16994 / JCM 11577 / YK-1)</name>
    <dbReference type="NCBI Taxonomy" id="709032"/>
    <lineage>
        <taxon>Bacteria</taxon>
        <taxon>Pseudomonadati</taxon>
        <taxon>Campylobacterota</taxon>
        <taxon>Epsilonproteobacteria</taxon>
        <taxon>Campylobacterales</taxon>
        <taxon>Sulfurimonadaceae</taxon>
        <taxon>Sulfuricurvum</taxon>
    </lineage>
</organism>
<comment type="cofactor">
    <cofactor evidence="1">
        <name>pyridoxal 5'-phosphate</name>
        <dbReference type="ChEBI" id="CHEBI:597326"/>
    </cofactor>
</comment>
<gene>
    <name evidence="7" type="ordered locus">Sulku_1904</name>
</gene>
<evidence type="ECO:0000256" key="2">
    <source>
        <dbReference type="ARBA" id="ARBA00012224"/>
    </source>
</evidence>
<dbReference type="CDD" id="cd00609">
    <property type="entry name" value="AAT_like"/>
    <property type="match status" value="1"/>
</dbReference>
<dbReference type="Gene3D" id="3.40.640.10">
    <property type="entry name" value="Type I PLP-dependent aspartate aminotransferase-like (Major domain)"/>
    <property type="match status" value="1"/>
</dbReference>
<dbReference type="AlphaFoldDB" id="E4U1U1"/>
<dbReference type="HOGENOM" id="CLU_017584_15_0_7"/>
<dbReference type="RefSeq" id="WP_013460761.1">
    <property type="nucleotide sequence ID" value="NC_014762.1"/>
</dbReference>
<evidence type="ECO:0000256" key="5">
    <source>
        <dbReference type="ARBA" id="ARBA00037974"/>
    </source>
</evidence>
<dbReference type="InterPro" id="IPR004839">
    <property type="entry name" value="Aminotransferase_I/II_large"/>
</dbReference>
<sequence length="394" mass="44895">MNGGKNGMDEFRFIDRSNSNAEKYTLRKKLFHTEEVMPMWVADMDIATPECVLEALKERLNHPIFGYEIMPDSAYAAQIAWMREHHSFEIKREWLSYSPSVVASIGCAIRALSEEGDEVIVMDPVYPPFYSMVKENNRHLILHPLKPDVEGKYHFDLEQLRTQITSKTKLLLFCSPHNPIGRVWSREELTLLGRFCLEHGIRIISDEIHCDIVYKPHTHIPMASLSLELSENTVTLIGPGKTFNMAGFSISTVCIASDTLQRAYEEERQRVHFGDGAALSHVAFEAAYTYGGPWHRNVMDHLSRNVRLIEEWCRKNPVIRFRPPEATYLAWLDCRELGLGDRELREFFVHKAGLGLSPGLSFGKEGSGFMRLNFAVPTVVLEDALEKLSGALRG</sequence>
<dbReference type="SUPFAM" id="SSF53383">
    <property type="entry name" value="PLP-dependent transferases"/>
    <property type="match status" value="1"/>
</dbReference>
<dbReference type="Gene3D" id="3.90.1150.10">
    <property type="entry name" value="Aspartate Aminotransferase, domain 1"/>
    <property type="match status" value="1"/>
</dbReference>
<dbReference type="GO" id="GO:0030170">
    <property type="term" value="F:pyridoxal phosphate binding"/>
    <property type="evidence" value="ECO:0007669"/>
    <property type="project" value="InterPro"/>
</dbReference>
<evidence type="ECO:0000256" key="4">
    <source>
        <dbReference type="ARBA" id="ARBA00023239"/>
    </source>
</evidence>
<keyword evidence="4" id="KW-0456">Lyase</keyword>
<dbReference type="PANTHER" id="PTHR43525:SF1">
    <property type="entry name" value="PROTEIN MALY"/>
    <property type="match status" value="1"/>
</dbReference>
<comment type="similarity">
    <text evidence="5">Belongs to the class-II pyridoxal-phosphate-dependent aminotransferase family. MalY/PatB cystathionine beta-lyase subfamily.</text>
</comment>
<keyword evidence="8" id="KW-1185">Reference proteome</keyword>
<keyword evidence="3" id="KW-0663">Pyridoxal phosphate</keyword>
<accession>E4U1U1</accession>
<dbReference type="GO" id="GO:0047804">
    <property type="term" value="F:cysteine-S-conjugate beta-lyase activity"/>
    <property type="evidence" value="ECO:0007669"/>
    <property type="project" value="UniProtKB-EC"/>
</dbReference>
<reference evidence="7 8" key="1">
    <citation type="journal article" date="2012" name="Stand. Genomic Sci.">
        <title>Complete genome sequence of the sulfur compounds oxidizing chemolithoautotroph Sulfuricurvum kujiense type strain (YK-1(T)).</title>
        <authorList>
            <person name="Han C."/>
            <person name="Kotsyurbenko O."/>
            <person name="Chertkov O."/>
            <person name="Held B."/>
            <person name="Lapidus A."/>
            <person name="Nolan M."/>
            <person name="Lucas S."/>
            <person name="Hammon N."/>
            <person name="Deshpande S."/>
            <person name="Cheng J.F."/>
            <person name="Tapia R."/>
            <person name="Goodwin L.A."/>
            <person name="Pitluck S."/>
            <person name="Liolios K."/>
            <person name="Pagani I."/>
            <person name="Ivanova N."/>
            <person name="Mavromatis K."/>
            <person name="Mikhailova N."/>
            <person name="Pati A."/>
            <person name="Chen A."/>
            <person name="Palaniappan K."/>
            <person name="Land M."/>
            <person name="Hauser L."/>
            <person name="Chang Y.J."/>
            <person name="Jeffries C.D."/>
            <person name="Brambilla E.M."/>
            <person name="Rohde M."/>
            <person name="Spring S."/>
            <person name="Sikorski J."/>
            <person name="Goker M."/>
            <person name="Woyke T."/>
            <person name="Bristow J."/>
            <person name="Eisen J.A."/>
            <person name="Markowitz V."/>
            <person name="Hugenholtz P."/>
            <person name="Kyrpides N.C."/>
            <person name="Klenk H.P."/>
            <person name="Detter J.C."/>
        </authorList>
    </citation>
    <scope>NUCLEOTIDE SEQUENCE [LARGE SCALE GENOMIC DNA]</scope>
    <source>
        <strain evidence="8">ATCC BAA-921 / DSM 16994 / JCM 11577 / YK-1</strain>
    </source>
</reference>
<evidence type="ECO:0000313" key="7">
    <source>
        <dbReference type="EMBL" id="ADR34564.1"/>
    </source>
</evidence>
<dbReference type="Proteomes" id="UP000008721">
    <property type="component" value="Chromosome"/>
</dbReference>
<dbReference type="InterPro" id="IPR015424">
    <property type="entry name" value="PyrdxlP-dep_Trfase"/>
</dbReference>
<dbReference type="InterPro" id="IPR015422">
    <property type="entry name" value="PyrdxlP-dep_Trfase_small"/>
</dbReference>
<dbReference type="Pfam" id="PF00155">
    <property type="entry name" value="Aminotran_1_2"/>
    <property type="match status" value="1"/>
</dbReference>
<evidence type="ECO:0000256" key="3">
    <source>
        <dbReference type="ARBA" id="ARBA00022898"/>
    </source>
</evidence>
<evidence type="ECO:0000259" key="6">
    <source>
        <dbReference type="Pfam" id="PF00155"/>
    </source>
</evidence>
<dbReference type="EMBL" id="CP002355">
    <property type="protein sequence ID" value="ADR34564.1"/>
    <property type="molecule type" value="Genomic_DNA"/>
</dbReference>
<keyword evidence="7" id="KW-0032">Aminotransferase</keyword>
<dbReference type="NCBIfam" id="TIGR04350">
    <property type="entry name" value="C_S_lyase_PatB"/>
    <property type="match status" value="1"/>
</dbReference>
<dbReference type="PANTHER" id="PTHR43525">
    <property type="entry name" value="PROTEIN MALY"/>
    <property type="match status" value="1"/>
</dbReference>
<dbReference type="EC" id="4.4.1.13" evidence="2"/>
<dbReference type="KEGG" id="sku:Sulku_1904"/>
<dbReference type="STRING" id="709032.Sulku_1904"/>
<name>E4U1U1_SULKY</name>
<evidence type="ECO:0000313" key="8">
    <source>
        <dbReference type="Proteomes" id="UP000008721"/>
    </source>
</evidence>
<evidence type="ECO:0000256" key="1">
    <source>
        <dbReference type="ARBA" id="ARBA00001933"/>
    </source>
</evidence>
<dbReference type="InterPro" id="IPR027619">
    <property type="entry name" value="C-S_lyase_PatB-like"/>
</dbReference>
<dbReference type="eggNOG" id="COG1168">
    <property type="taxonomic scope" value="Bacteria"/>
</dbReference>
<dbReference type="InterPro" id="IPR051798">
    <property type="entry name" value="Class-II_PLP-Dep_Aminotrans"/>
</dbReference>
<protein>
    <recommendedName>
        <fullName evidence="2">cysteine-S-conjugate beta-lyase</fullName>
        <ecNumber evidence="2">4.4.1.13</ecNumber>
    </recommendedName>
</protein>
<dbReference type="InterPro" id="IPR015421">
    <property type="entry name" value="PyrdxlP-dep_Trfase_major"/>
</dbReference>
<dbReference type="GO" id="GO:0008483">
    <property type="term" value="F:transaminase activity"/>
    <property type="evidence" value="ECO:0007669"/>
    <property type="project" value="UniProtKB-KW"/>
</dbReference>
<keyword evidence="7" id="KW-0808">Transferase</keyword>
<feature type="domain" description="Aminotransferase class I/classII large" evidence="6">
    <location>
        <begin position="41"/>
        <end position="388"/>
    </location>
</feature>